<dbReference type="AlphaFoldDB" id="A0A7I8WEZ9"/>
<dbReference type="SMART" id="SM00042">
    <property type="entry name" value="CUB"/>
    <property type="match status" value="1"/>
</dbReference>
<comment type="caution">
    <text evidence="2">Lacks conserved residue(s) required for the propagation of feature annotation.</text>
</comment>
<feature type="region of interest" description="Disordered" evidence="3">
    <location>
        <begin position="248"/>
        <end position="274"/>
    </location>
</feature>
<evidence type="ECO:0000256" key="4">
    <source>
        <dbReference type="SAM" id="SignalP"/>
    </source>
</evidence>
<evidence type="ECO:0000256" key="2">
    <source>
        <dbReference type="PROSITE-ProRule" id="PRU00059"/>
    </source>
</evidence>
<dbReference type="InterPro" id="IPR035914">
    <property type="entry name" value="Sperma_CUB_dom_sf"/>
</dbReference>
<accession>A0A7I8WEZ9</accession>
<dbReference type="SUPFAM" id="SSF49854">
    <property type="entry name" value="Spermadhesin, CUB domain"/>
    <property type="match status" value="1"/>
</dbReference>
<evidence type="ECO:0000256" key="3">
    <source>
        <dbReference type="SAM" id="MobiDB-lite"/>
    </source>
</evidence>
<dbReference type="EMBL" id="CAJFCJ010000074">
    <property type="protein sequence ID" value="CAD5126699.1"/>
    <property type="molecule type" value="Genomic_DNA"/>
</dbReference>
<dbReference type="GO" id="GO:0004252">
    <property type="term" value="F:serine-type endopeptidase activity"/>
    <property type="evidence" value="ECO:0007669"/>
    <property type="project" value="TreeGrafter"/>
</dbReference>
<keyword evidence="7" id="KW-1185">Reference proteome</keyword>
<feature type="signal peptide" evidence="4">
    <location>
        <begin position="1"/>
        <end position="23"/>
    </location>
</feature>
<dbReference type="PANTHER" id="PTHR24255:SF31">
    <property type="entry name" value="CUBILIN-LIKE PROTEIN"/>
    <property type="match status" value="1"/>
</dbReference>
<evidence type="ECO:0000259" key="5">
    <source>
        <dbReference type="PROSITE" id="PS01180"/>
    </source>
</evidence>
<dbReference type="Pfam" id="PF00431">
    <property type="entry name" value="CUB"/>
    <property type="match status" value="1"/>
</dbReference>
<dbReference type="Proteomes" id="UP000549394">
    <property type="component" value="Unassembled WGS sequence"/>
</dbReference>
<feature type="chain" id="PRO_5029613321" evidence="4">
    <location>
        <begin position="24"/>
        <end position="436"/>
    </location>
</feature>
<evidence type="ECO:0000313" key="6">
    <source>
        <dbReference type="EMBL" id="CAD5126699.1"/>
    </source>
</evidence>
<feature type="compositionally biased region" description="Polar residues" evidence="3">
    <location>
        <begin position="248"/>
        <end position="261"/>
    </location>
</feature>
<keyword evidence="1 2" id="KW-1015">Disulfide bond</keyword>
<dbReference type="Gene3D" id="2.60.120.290">
    <property type="entry name" value="Spermadhesin, CUB domain"/>
    <property type="match status" value="2"/>
</dbReference>
<keyword evidence="4" id="KW-0732">Signal</keyword>
<proteinExistence type="predicted"/>
<evidence type="ECO:0000256" key="1">
    <source>
        <dbReference type="ARBA" id="ARBA00023157"/>
    </source>
</evidence>
<reference evidence="6 7" key="1">
    <citation type="submission" date="2020-08" db="EMBL/GenBank/DDBJ databases">
        <authorList>
            <person name="Hejnol A."/>
        </authorList>
    </citation>
    <scope>NUCLEOTIDE SEQUENCE [LARGE SCALE GENOMIC DNA]</scope>
</reference>
<dbReference type="PANTHER" id="PTHR24255">
    <property type="entry name" value="COMPLEMENT COMPONENT 1, S SUBCOMPONENT-RELATED"/>
    <property type="match status" value="1"/>
</dbReference>
<dbReference type="InterPro" id="IPR000859">
    <property type="entry name" value="CUB_dom"/>
</dbReference>
<dbReference type="GO" id="GO:0005615">
    <property type="term" value="C:extracellular space"/>
    <property type="evidence" value="ECO:0007669"/>
    <property type="project" value="TreeGrafter"/>
</dbReference>
<dbReference type="PROSITE" id="PS01180">
    <property type="entry name" value="CUB"/>
    <property type="match status" value="1"/>
</dbReference>
<feature type="domain" description="CUB" evidence="5">
    <location>
        <begin position="68"/>
        <end position="188"/>
    </location>
</feature>
<name>A0A7I8WEZ9_9ANNE</name>
<dbReference type="OrthoDB" id="9971251at2759"/>
<comment type="caution">
    <text evidence="6">The sequence shown here is derived from an EMBL/GenBank/DDBJ whole genome shotgun (WGS) entry which is preliminary data.</text>
</comment>
<organism evidence="6 7">
    <name type="scientific">Dimorphilus gyrociliatus</name>
    <dbReference type="NCBI Taxonomy" id="2664684"/>
    <lineage>
        <taxon>Eukaryota</taxon>
        <taxon>Metazoa</taxon>
        <taxon>Spiralia</taxon>
        <taxon>Lophotrochozoa</taxon>
        <taxon>Annelida</taxon>
        <taxon>Polychaeta</taxon>
        <taxon>Polychaeta incertae sedis</taxon>
        <taxon>Dinophilidae</taxon>
        <taxon>Dimorphilus</taxon>
    </lineage>
</organism>
<evidence type="ECO:0000313" key="7">
    <source>
        <dbReference type="Proteomes" id="UP000549394"/>
    </source>
</evidence>
<feature type="disulfide bond" evidence="2">
    <location>
        <begin position="132"/>
        <end position="149"/>
    </location>
</feature>
<gene>
    <name evidence="6" type="ORF">DGYR_LOCUS13932</name>
</gene>
<protein>
    <submittedName>
        <fullName evidence="6">DgyrCDS14766</fullName>
    </submittedName>
</protein>
<dbReference type="CDD" id="cd00041">
    <property type="entry name" value="CUB"/>
    <property type="match status" value="1"/>
</dbReference>
<sequence length="436" mass="49619">MFKSVQGSFLLILVHLYKYCAESDECIDNILKDNMKLLHNDLTQRIDNLISLVDNQRFSRHTLKQIECDGQITLNQNLNSDNTTDYLISSKDYPKNYPHNHNCMIIINVEEAFNGHIELTFDEFHLEFSKNCRYDYLAISDDKQKVILCGKGLIKNSTGNSADEVSFFKNGTMQPIINKTFKFKPNGALVIRFKTGNKFTYSGFVLKANFRNDKFNCYGNEAVSDKIDKIATTEMITTKDSTVEEFLTTNNSDRKTTNSNTTPPPVEIDTTTPMPQLTTKTTKLATLLVNNKAVFCGSRTIPKFNFDCHGKSYNIISNNPYLPNSNCLIHLMPPRGKKGEVEFKFLSFNLQRNTGNDYDALTFAQGFRHIQYSGKANTVGAGTDRISIFRGRKLKPPKLRTTYYIRESGDFNINYFEATDTGGRSFEMLVHTKCTS</sequence>